<dbReference type="PROSITE" id="PS51379">
    <property type="entry name" value="4FE4S_FER_2"/>
    <property type="match status" value="1"/>
</dbReference>
<feature type="region of interest" description="Disordered" evidence="8">
    <location>
        <begin position="498"/>
        <end position="520"/>
    </location>
</feature>
<feature type="region of interest" description="Disordered" evidence="8">
    <location>
        <begin position="671"/>
        <end position="706"/>
    </location>
</feature>
<dbReference type="SUPFAM" id="SSF54862">
    <property type="entry name" value="4Fe-4S ferredoxins"/>
    <property type="match status" value="1"/>
</dbReference>
<feature type="compositionally biased region" description="Polar residues" evidence="8">
    <location>
        <begin position="694"/>
        <end position="706"/>
    </location>
</feature>
<dbReference type="Proteomes" id="UP000697710">
    <property type="component" value="Unassembled WGS sequence"/>
</dbReference>
<dbReference type="Pfam" id="PF12801">
    <property type="entry name" value="Fer4_5"/>
    <property type="match status" value="2"/>
</dbReference>
<dbReference type="Pfam" id="PF13181">
    <property type="entry name" value="TPR_8"/>
    <property type="match status" value="1"/>
</dbReference>
<feature type="transmembrane region" description="Helical" evidence="9">
    <location>
        <begin position="28"/>
        <end position="48"/>
    </location>
</feature>
<sequence length="706" mass="77700">MKPVLQAATGATPPADTIRPSKYSRWRAATLASVYVLMAIHIAHWRIAGRTLAPLEVHEVMYTLELGVITAGFLLMAAAFVSAALVGRFFCSWGCHLLAVEDLSAWALKKVGIRPRPIRSRLLLFVPIAAMFYMIVWPQIARWVVHTWPRTATWLGARPDFELRVITDSEGWASFVTTDFWRNLPGPVIGVATLLVCGFLVVYMLGSRSFCTYACPYGVIFGFLDRFAPGRLVLKGDCTGCGHCTAVCSTGLRVHEEVERFGKVVSPGCLKDLDCVSACPTGGLRFSWTKPALFASLSRRSRPRVRYGFSMGEEILMGVVFLASLFIFRGLYSVVPFLMTLGIGVVLAGFAVLTWRLYRRRDLYLHRLQLKRQGHVTSPGKVFAVLAVLVTVFLVDSGFVRYHEIGTTRTFDRLHEEQAGASSAVLVDEAQAHLRARERWGLFRAPDLDWRQASLSMYTGDFGSAETRLRQMLARHPRDLEARVQLARTLIAMQRPNQAEAELERVTSAPARSESDGPRMSHLRAEASALLGSVRATSQDPAGAIAAFEASLDEDPAQPQVHLALSELLAQQQRIDESARHLEQAIVLAPNLAAAHYNLGVVRVMQGRDAEAMASLERAIEIDPKDPVTCNTLGRLKAIQGDFVAAEALFRQALRLDPSYEDAQANLTRVLASRSQMTPREQAGSGVTEGSPDADSQTSVPRGSAP</sequence>
<evidence type="ECO:0000256" key="4">
    <source>
        <dbReference type="ARBA" id="ARBA00022982"/>
    </source>
</evidence>
<keyword evidence="3" id="KW-0479">Metal-binding</keyword>
<dbReference type="PANTHER" id="PTHR30176:SF3">
    <property type="entry name" value="FERREDOXIN-TYPE PROTEIN NAPH"/>
    <property type="match status" value="1"/>
</dbReference>
<dbReference type="GO" id="GO:0051539">
    <property type="term" value="F:4 iron, 4 sulfur cluster binding"/>
    <property type="evidence" value="ECO:0007669"/>
    <property type="project" value="UniProtKB-KW"/>
</dbReference>
<dbReference type="PANTHER" id="PTHR30176">
    <property type="entry name" value="FERREDOXIN-TYPE PROTEIN NAPH"/>
    <property type="match status" value="1"/>
</dbReference>
<evidence type="ECO:0000256" key="3">
    <source>
        <dbReference type="ARBA" id="ARBA00022723"/>
    </source>
</evidence>
<keyword evidence="9" id="KW-0812">Transmembrane</keyword>
<reference evidence="11" key="1">
    <citation type="submission" date="2020-04" db="EMBL/GenBank/DDBJ databases">
        <authorList>
            <person name="Zhang T."/>
        </authorList>
    </citation>
    <scope>NUCLEOTIDE SEQUENCE</scope>
    <source>
        <strain evidence="11">HKST-UBA01</strain>
    </source>
</reference>
<dbReference type="SUPFAM" id="SSF48452">
    <property type="entry name" value="TPR-like"/>
    <property type="match status" value="2"/>
</dbReference>
<protein>
    <submittedName>
        <fullName evidence="11">Tetratricopeptide repeat protein</fullName>
    </submittedName>
</protein>
<feature type="transmembrane region" description="Helical" evidence="9">
    <location>
        <begin position="68"/>
        <end position="91"/>
    </location>
</feature>
<feature type="repeat" description="TPR" evidence="7">
    <location>
        <begin position="593"/>
        <end position="626"/>
    </location>
</feature>
<feature type="domain" description="4Fe-4S ferredoxin-type" evidence="10">
    <location>
        <begin position="230"/>
        <end position="258"/>
    </location>
</feature>
<dbReference type="GO" id="GO:0046872">
    <property type="term" value="F:metal ion binding"/>
    <property type="evidence" value="ECO:0007669"/>
    <property type="project" value="UniProtKB-KW"/>
</dbReference>
<dbReference type="EMBL" id="JAGQHR010000565">
    <property type="protein sequence ID" value="MCA9729076.1"/>
    <property type="molecule type" value="Genomic_DNA"/>
</dbReference>
<proteinExistence type="predicted"/>
<keyword evidence="5" id="KW-0408">Iron</keyword>
<dbReference type="Gene3D" id="1.25.40.10">
    <property type="entry name" value="Tetratricopeptide repeat domain"/>
    <property type="match status" value="2"/>
</dbReference>
<keyword evidence="7" id="KW-0802">TPR repeat</keyword>
<dbReference type="PROSITE" id="PS50293">
    <property type="entry name" value="TPR_REGION"/>
    <property type="match status" value="1"/>
</dbReference>
<evidence type="ECO:0000313" key="12">
    <source>
        <dbReference type="Proteomes" id="UP000697710"/>
    </source>
</evidence>
<feature type="transmembrane region" description="Helical" evidence="9">
    <location>
        <begin position="184"/>
        <end position="205"/>
    </location>
</feature>
<keyword evidence="4" id="KW-0249">Electron transport</keyword>
<dbReference type="PROSITE" id="PS50005">
    <property type="entry name" value="TPR"/>
    <property type="match status" value="2"/>
</dbReference>
<dbReference type="GO" id="GO:0005886">
    <property type="term" value="C:plasma membrane"/>
    <property type="evidence" value="ECO:0007669"/>
    <property type="project" value="TreeGrafter"/>
</dbReference>
<evidence type="ECO:0000256" key="2">
    <source>
        <dbReference type="ARBA" id="ARBA00022485"/>
    </source>
</evidence>
<feature type="transmembrane region" description="Helical" evidence="9">
    <location>
        <begin position="307"/>
        <end position="328"/>
    </location>
</feature>
<dbReference type="InterPro" id="IPR017896">
    <property type="entry name" value="4Fe4S_Fe-S-bd"/>
</dbReference>
<evidence type="ECO:0000256" key="8">
    <source>
        <dbReference type="SAM" id="MobiDB-lite"/>
    </source>
</evidence>
<dbReference type="InterPro" id="IPR051684">
    <property type="entry name" value="Electron_Trans/Redox"/>
</dbReference>
<keyword evidence="9" id="KW-1133">Transmembrane helix</keyword>
<evidence type="ECO:0000256" key="5">
    <source>
        <dbReference type="ARBA" id="ARBA00023004"/>
    </source>
</evidence>
<feature type="transmembrane region" description="Helical" evidence="9">
    <location>
        <begin position="334"/>
        <end position="358"/>
    </location>
</feature>
<evidence type="ECO:0000256" key="1">
    <source>
        <dbReference type="ARBA" id="ARBA00022448"/>
    </source>
</evidence>
<dbReference type="InterPro" id="IPR019734">
    <property type="entry name" value="TPR_rpt"/>
</dbReference>
<keyword evidence="1" id="KW-0813">Transport</keyword>
<keyword evidence="9" id="KW-0472">Membrane</keyword>
<accession>A0A956M0Q4</accession>
<dbReference type="AlphaFoldDB" id="A0A956M0Q4"/>
<evidence type="ECO:0000256" key="9">
    <source>
        <dbReference type="SAM" id="Phobius"/>
    </source>
</evidence>
<evidence type="ECO:0000313" key="11">
    <source>
        <dbReference type="EMBL" id="MCA9729076.1"/>
    </source>
</evidence>
<keyword evidence="2" id="KW-0004">4Fe-4S</keyword>
<name>A0A956M0Q4_UNCEI</name>
<feature type="transmembrane region" description="Helical" evidence="9">
    <location>
        <begin position="122"/>
        <end position="140"/>
    </location>
</feature>
<reference evidence="11" key="2">
    <citation type="journal article" date="2021" name="Microbiome">
        <title>Successional dynamics and alternative stable states in a saline activated sludge microbial community over 9 years.</title>
        <authorList>
            <person name="Wang Y."/>
            <person name="Ye J."/>
            <person name="Ju F."/>
            <person name="Liu L."/>
            <person name="Boyd J.A."/>
            <person name="Deng Y."/>
            <person name="Parks D.H."/>
            <person name="Jiang X."/>
            <person name="Yin X."/>
            <person name="Woodcroft B.J."/>
            <person name="Tyson G.W."/>
            <person name="Hugenholtz P."/>
            <person name="Polz M.F."/>
            <person name="Zhang T."/>
        </authorList>
    </citation>
    <scope>NUCLEOTIDE SEQUENCE</scope>
    <source>
        <strain evidence="11">HKST-UBA01</strain>
    </source>
</reference>
<evidence type="ECO:0000256" key="6">
    <source>
        <dbReference type="ARBA" id="ARBA00023014"/>
    </source>
</evidence>
<dbReference type="InterPro" id="IPR011990">
    <property type="entry name" value="TPR-like_helical_dom_sf"/>
</dbReference>
<keyword evidence="6" id="KW-0411">Iron-sulfur</keyword>
<dbReference type="Pfam" id="PF14559">
    <property type="entry name" value="TPR_19"/>
    <property type="match status" value="1"/>
</dbReference>
<dbReference type="Gene3D" id="3.30.70.20">
    <property type="match status" value="1"/>
</dbReference>
<dbReference type="Pfam" id="PF13432">
    <property type="entry name" value="TPR_16"/>
    <property type="match status" value="1"/>
</dbReference>
<gene>
    <name evidence="11" type="ORF">KC729_15400</name>
</gene>
<dbReference type="SMART" id="SM00028">
    <property type="entry name" value="TPR"/>
    <property type="match status" value="4"/>
</dbReference>
<comment type="caution">
    <text evidence="11">The sequence shown here is derived from an EMBL/GenBank/DDBJ whole genome shotgun (WGS) entry which is preliminary data.</text>
</comment>
<evidence type="ECO:0000259" key="10">
    <source>
        <dbReference type="PROSITE" id="PS51379"/>
    </source>
</evidence>
<organism evidence="11 12">
    <name type="scientific">Eiseniibacteriota bacterium</name>
    <dbReference type="NCBI Taxonomy" id="2212470"/>
    <lineage>
        <taxon>Bacteria</taxon>
        <taxon>Candidatus Eiseniibacteriota</taxon>
    </lineage>
</organism>
<feature type="transmembrane region" description="Helical" evidence="9">
    <location>
        <begin position="379"/>
        <end position="400"/>
    </location>
</feature>
<evidence type="ECO:0000256" key="7">
    <source>
        <dbReference type="PROSITE-ProRule" id="PRU00339"/>
    </source>
</evidence>
<feature type="repeat" description="TPR" evidence="7">
    <location>
        <begin position="627"/>
        <end position="660"/>
    </location>
</feature>